<gene>
    <name evidence="5" type="ORF">F8R14_07615</name>
</gene>
<dbReference type="CDD" id="cd00995">
    <property type="entry name" value="PBP2_NikA_DppA_OppA_like"/>
    <property type="match status" value="1"/>
</dbReference>
<organism evidence="5 6">
    <name type="scientific">Veillonella seminalis</name>
    <dbReference type="NCBI Taxonomy" id="1502943"/>
    <lineage>
        <taxon>Bacteria</taxon>
        <taxon>Bacillati</taxon>
        <taxon>Bacillota</taxon>
        <taxon>Negativicutes</taxon>
        <taxon>Veillonellales</taxon>
        <taxon>Veillonellaceae</taxon>
        <taxon>Veillonella</taxon>
    </lineage>
</organism>
<dbReference type="GO" id="GO:0042597">
    <property type="term" value="C:periplasmic space"/>
    <property type="evidence" value="ECO:0007669"/>
    <property type="project" value="UniProtKB-ARBA"/>
</dbReference>
<dbReference type="RefSeq" id="WP_127007558.1">
    <property type="nucleotide sequence ID" value="NZ_RQUZ01000004.1"/>
</dbReference>
<evidence type="ECO:0000256" key="2">
    <source>
        <dbReference type="ARBA" id="ARBA00022448"/>
    </source>
</evidence>
<dbReference type="PIRSF" id="PIRSF002741">
    <property type="entry name" value="MppA"/>
    <property type="match status" value="1"/>
</dbReference>
<sequence>MKRLINRMYLLLCVLLCIGFILSGCGNQQSTEEPEIVLAAARDLAPGNKAPYYSSVILKTWESLVGISDDGKIKPMLAESWESNESKTEWIFHLKKGVKFHDGSDFNAEAVLANFYRITHMGYKPSTFYGYQVSRIYPGLIKYEADDAYTVHLYFEKPVPMLIYRMAGWGSCMFSPSSFDKESGDFIDIAKGTGPFKIVERKADNYTVLERFDEYYGEKAKAKRIRVRVITSPEARYSALKSEEIFGVLDLGGVTPIMAEDLMRDGRFQVNSAKSTISHYLSVNGTRYPFTDERMRMALNLVIDREQIVRHYFRGYGTPTRNFLNSTDPFSKVYPPEKNLEEAKKLVDEVLQGKRQKIVFLIPQYGAARYPYKVISEFIQAELKVLGLDTEIVLMDGMTARKAMAMGNYDLSIGTRGLGNLDPTSLLYEFFDTKGPTNKASSFGYSNPQIDADFEKLVGTYNIEDRAQIYTDILNQLVEHPAVVPLFEDQNLAVSNKKLSGYDAVVYGITLDKVSWVGEGDVK</sequence>
<evidence type="ECO:0000256" key="1">
    <source>
        <dbReference type="ARBA" id="ARBA00005695"/>
    </source>
</evidence>
<dbReference type="EMBL" id="WBKH01000007">
    <property type="protein sequence ID" value="KAB1477941.1"/>
    <property type="molecule type" value="Genomic_DNA"/>
</dbReference>
<dbReference type="InterPro" id="IPR030678">
    <property type="entry name" value="Peptide/Ni-bd"/>
</dbReference>
<feature type="domain" description="Solute-binding protein family 5" evidence="4">
    <location>
        <begin position="72"/>
        <end position="435"/>
    </location>
</feature>
<proteinExistence type="inferred from homology"/>
<evidence type="ECO:0000256" key="3">
    <source>
        <dbReference type="ARBA" id="ARBA00022729"/>
    </source>
</evidence>
<reference evidence="5 6" key="1">
    <citation type="submission" date="2019-09" db="EMBL/GenBank/DDBJ databases">
        <title>Draft genome sequence of 3 type strains from the CCUG.</title>
        <authorList>
            <person name="Pineiro-Iglesias B."/>
            <person name="Tunovic T."/>
            <person name="Unosson C."/>
            <person name="Inganas E."/>
            <person name="Ohlen M."/>
            <person name="Cardew S."/>
            <person name="Jensie-Markopoulos S."/>
            <person name="Salva-Serra F."/>
            <person name="Jaen-Luchoro D."/>
            <person name="Karlsson R."/>
            <person name="Svensson-Stadler L."/>
            <person name="Chun J."/>
            <person name="Moore E."/>
        </authorList>
    </citation>
    <scope>NUCLEOTIDE SEQUENCE [LARGE SCALE GENOMIC DNA]</scope>
    <source>
        <strain evidence="5 6">CCUG 65427</strain>
    </source>
</reference>
<name>A0A833CAK4_9FIRM</name>
<dbReference type="GO" id="GO:1904680">
    <property type="term" value="F:peptide transmembrane transporter activity"/>
    <property type="evidence" value="ECO:0007669"/>
    <property type="project" value="TreeGrafter"/>
</dbReference>
<accession>A0A833CAK4</accession>
<dbReference type="GO" id="GO:0015833">
    <property type="term" value="P:peptide transport"/>
    <property type="evidence" value="ECO:0007669"/>
    <property type="project" value="TreeGrafter"/>
</dbReference>
<evidence type="ECO:0000313" key="5">
    <source>
        <dbReference type="EMBL" id="KAB1477941.1"/>
    </source>
</evidence>
<protein>
    <submittedName>
        <fullName evidence="5">ABC transporter substrate-binding protein</fullName>
    </submittedName>
</protein>
<dbReference type="AlphaFoldDB" id="A0A833CAK4"/>
<dbReference type="GO" id="GO:0043190">
    <property type="term" value="C:ATP-binding cassette (ABC) transporter complex"/>
    <property type="evidence" value="ECO:0007669"/>
    <property type="project" value="InterPro"/>
</dbReference>
<dbReference type="GeneID" id="83054739"/>
<dbReference type="Gene3D" id="3.10.105.10">
    <property type="entry name" value="Dipeptide-binding Protein, Domain 3"/>
    <property type="match status" value="1"/>
</dbReference>
<dbReference type="Gene3D" id="3.90.76.10">
    <property type="entry name" value="Dipeptide-binding Protein, Domain 1"/>
    <property type="match status" value="1"/>
</dbReference>
<dbReference type="Pfam" id="PF00496">
    <property type="entry name" value="SBP_bac_5"/>
    <property type="match status" value="1"/>
</dbReference>
<evidence type="ECO:0000313" key="6">
    <source>
        <dbReference type="Proteomes" id="UP000434554"/>
    </source>
</evidence>
<dbReference type="PANTHER" id="PTHR30290:SF9">
    <property type="entry name" value="OLIGOPEPTIDE-BINDING PROTEIN APPA"/>
    <property type="match status" value="1"/>
</dbReference>
<dbReference type="SUPFAM" id="SSF53850">
    <property type="entry name" value="Periplasmic binding protein-like II"/>
    <property type="match status" value="1"/>
</dbReference>
<dbReference type="Gene3D" id="3.40.190.10">
    <property type="entry name" value="Periplasmic binding protein-like II"/>
    <property type="match status" value="1"/>
</dbReference>
<keyword evidence="2" id="KW-0813">Transport</keyword>
<keyword evidence="3" id="KW-0732">Signal</keyword>
<dbReference type="InterPro" id="IPR000914">
    <property type="entry name" value="SBP_5_dom"/>
</dbReference>
<dbReference type="InterPro" id="IPR039424">
    <property type="entry name" value="SBP_5"/>
</dbReference>
<dbReference type="Proteomes" id="UP000434554">
    <property type="component" value="Unassembled WGS sequence"/>
</dbReference>
<comment type="caution">
    <text evidence="5">The sequence shown here is derived from an EMBL/GenBank/DDBJ whole genome shotgun (WGS) entry which is preliminary data.</text>
</comment>
<comment type="similarity">
    <text evidence="1">Belongs to the bacterial solute-binding protein 5 family.</text>
</comment>
<evidence type="ECO:0000259" key="4">
    <source>
        <dbReference type="Pfam" id="PF00496"/>
    </source>
</evidence>
<dbReference type="PANTHER" id="PTHR30290">
    <property type="entry name" value="PERIPLASMIC BINDING COMPONENT OF ABC TRANSPORTER"/>
    <property type="match status" value="1"/>
</dbReference>
<dbReference type="PROSITE" id="PS51257">
    <property type="entry name" value="PROKAR_LIPOPROTEIN"/>
    <property type="match status" value="1"/>
</dbReference>